<sequence length="310" mass="34363">MCDTTFTFGQRGSHYFQSPSRREYTRLPNKLTTLLTSAQLQEVHHVALGFEDSFLLTYRDKHGRDHIESQNLPPELTTFLYATNPRGRLTRNIPALRLALGPYNASFLIHDSASYIWLNLPPTLLSALQARIKDGVWLDRPRIVALGADSNFLLITEGHAAIWDLGCYTMLSRMLEYSRTQARGIADVAGVALHAYRYECFIAQAVNGAVVSENVPVHEGAGVAGMKEAVLKDVKEVEERAKGAERRAREKEVVRRRLEGAARRESVHGGQGGERGEVKEVFRAKGRGIRLSLSLSVSTGLAGSFSKMLG</sequence>
<evidence type="ECO:0000313" key="3">
    <source>
        <dbReference type="Proteomes" id="UP000800036"/>
    </source>
</evidence>
<reference evidence="2" key="1">
    <citation type="journal article" date="2020" name="Stud. Mycol.">
        <title>101 Dothideomycetes genomes: a test case for predicting lifestyles and emergence of pathogens.</title>
        <authorList>
            <person name="Haridas S."/>
            <person name="Albert R."/>
            <person name="Binder M."/>
            <person name="Bloem J."/>
            <person name="Labutti K."/>
            <person name="Salamov A."/>
            <person name="Andreopoulos B."/>
            <person name="Baker S."/>
            <person name="Barry K."/>
            <person name="Bills G."/>
            <person name="Bluhm B."/>
            <person name="Cannon C."/>
            <person name="Castanera R."/>
            <person name="Culley D."/>
            <person name="Daum C."/>
            <person name="Ezra D."/>
            <person name="Gonzalez J."/>
            <person name="Henrissat B."/>
            <person name="Kuo A."/>
            <person name="Liang C."/>
            <person name="Lipzen A."/>
            <person name="Lutzoni F."/>
            <person name="Magnuson J."/>
            <person name="Mondo S."/>
            <person name="Nolan M."/>
            <person name="Ohm R."/>
            <person name="Pangilinan J."/>
            <person name="Park H.-J."/>
            <person name="Ramirez L."/>
            <person name="Alfaro M."/>
            <person name="Sun H."/>
            <person name="Tritt A."/>
            <person name="Yoshinaga Y."/>
            <person name="Zwiers L.-H."/>
            <person name="Turgeon B."/>
            <person name="Goodwin S."/>
            <person name="Spatafora J."/>
            <person name="Crous P."/>
            <person name="Grigoriev I."/>
        </authorList>
    </citation>
    <scope>NUCLEOTIDE SEQUENCE</scope>
    <source>
        <strain evidence="2">CBS 107.79</strain>
    </source>
</reference>
<protein>
    <submittedName>
        <fullName evidence="2">Uncharacterized protein</fullName>
    </submittedName>
</protein>
<evidence type="ECO:0000256" key="1">
    <source>
        <dbReference type="SAM" id="Coils"/>
    </source>
</evidence>
<gene>
    <name evidence="2" type="ORF">BU23DRAFT_42724</name>
</gene>
<dbReference type="OrthoDB" id="5149635at2759"/>
<accession>A0A6A5VGM2</accession>
<dbReference type="AlphaFoldDB" id="A0A6A5VGM2"/>
<dbReference type="EMBL" id="ML976667">
    <property type="protein sequence ID" value="KAF1976195.1"/>
    <property type="molecule type" value="Genomic_DNA"/>
</dbReference>
<keyword evidence="1" id="KW-0175">Coiled coil</keyword>
<feature type="coiled-coil region" evidence="1">
    <location>
        <begin position="227"/>
        <end position="254"/>
    </location>
</feature>
<dbReference type="Proteomes" id="UP000800036">
    <property type="component" value="Unassembled WGS sequence"/>
</dbReference>
<organism evidence="2 3">
    <name type="scientific">Bimuria novae-zelandiae CBS 107.79</name>
    <dbReference type="NCBI Taxonomy" id="1447943"/>
    <lineage>
        <taxon>Eukaryota</taxon>
        <taxon>Fungi</taxon>
        <taxon>Dikarya</taxon>
        <taxon>Ascomycota</taxon>
        <taxon>Pezizomycotina</taxon>
        <taxon>Dothideomycetes</taxon>
        <taxon>Pleosporomycetidae</taxon>
        <taxon>Pleosporales</taxon>
        <taxon>Massarineae</taxon>
        <taxon>Didymosphaeriaceae</taxon>
        <taxon>Bimuria</taxon>
    </lineage>
</organism>
<evidence type="ECO:0000313" key="2">
    <source>
        <dbReference type="EMBL" id="KAF1976195.1"/>
    </source>
</evidence>
<proteinExistence type="predicted"/>
<keyword evidence="3" id="KW-1185">Reference proteome</keyword>
<name>A0A6A5VGM2_9PLEO</name>